<sequence length="342" mass="39913">MGKENKYIKSILVKKKKYKFFDKFMYFFVYFILLITLGVFKRTDWKTRSSQYKELISGSVTNLSANSILIATGQAFYILISFIPIIIMIMMILTNITFTINGSEPFNNFVKSEILNRFIPGIKTALPDFLVTFKDTNWSNIGILFLAISTLWISINGYSKLMASQSTIYNHKNKGSWIYGKLKALFIVIAIVIFVSFSLIIITPIMMYLKQALINSESVYDVLFYIISSFYLIFFFTSGWLLMFKWLPVFQLKFKDIVPGWIIASLSSAFFTIIFGYLVSNKYIKYEKYGSMASFLYLSTFSLYISYFFYFALTINYSYAQVFSTKTFKAKRFSKYKVEYTL</sequence>
<evidence type="ECO:0000256" key="5">
    <source>
        <dbReference type="ARBA" id="ARBA00023136"/>
    </source>
</evidence>
<dbReference type="EMBL" id="CP003914">
    <property type="protein sequence ID" value="AFX74455.1"/>
    <property type="molecule type" value="Genomic_DNA"/>
</dbReference>
<keyword evidence="5 6" id="KW-0472">Membrane</keyword>
<evidence type="ECO:0000256" key="2">
    <source>
        <dbReference type="ARBA" id="ARBA00022475"/>
    </source>
</evidence>
<dbReference type="Pfam" id="PF03631">
    <property type="entry name" value="Virul_fac_BrkB"/>
    <property type="match status" value="1"/>
</dbReference>
<feature type="transmembrane region" description="Helical" evidence="6">
    <location>
        <begin position="24"/>
        <end position="40"/>
    </location>
</feature>
<dbReference type="GO" id="GO:0005886">
    <property type="term" value="C:plasma membrane"/>
    <property type="evidence" value="ECO:0007669"/>
    <property type="project" value="UniProtKB-SubCell"/>
</dbReference>
<keyword evidence="4 6" id="KW-1133">Transmembrane helix</keyword>
<gene>
    <name evidence="7" type="ORF">MOS_543</name>
</gene>
<proteinExistence type="predicted"/>
<dbReference type="KEGG" id="mhs:MOS_543"/>
<feature type="transmembrane region" description="Helical" evidence="6">
    <location>
        <begin position="182"/>
        <end position="202"/>
    </location>
</feature>
<feature type="transmembrane region" description="Helical" evidence="6">
    <location>
        <begin position="222"/>
        <end position="246"/>
    </location>
</feature>
<dbReference type="AlphaFoldDB" id="A0AAI8FDQ7"/>
<evidence type="ECO:0000256" key="4">
    <source>
        <dbReference type="ARBA" id="ARBA00022989"/>
    </source>
</evidence>
<keyword evidence="2" id="KW-1003">Cell membrane</keyword>
<dbReference type="Proteomes" id="UP000009399">
    <property type="component" value="Chromosome"/>
</dbReference>
<evidence type="ECO:0000256" key="1">
    <source>
        <dbReference type="ARBA" id="ARBA00004651"/>
    </source>
</evidence>
<dbReference type="InterPro" id="IPR017039">
    <property type="entry name" value="Virul_fac_BrkB"/>
</dbReference>
<comment type="subcellular location">
    <subcellularLocation>
        <location evidence="1">Cell membrane</location>
        <topology evidence="1">Multi-pass membrane protein</topology>
    </subcellularLocation>
</comment>
<dbReference type="RefSeq" id="WP_015084218.1">
    <property type="nucleotide sequence ID" value="NC_019552.1"/>
</dbReference>
<evidence type="ECO:0000313" key="7">
    <source>
        <dbReference type="EMBL" id="AFX74455.1"/>
    </source>
</evidence>
<evidence type="ECO:0000256" key="6">
    <source>
        <dbReference type="SAM" id="Phobius"/>
    </source>
</evidence>
<feature type="transmembrane region" description="Helical" evidence="6">
    <location>
        <begin position="76"/>
        <end position="100"/>
    </location>
</feature>
<evidence type="ECO:0000313" key="8">
    <source>
        <dbReference type="Proteomes" id="UP000009399"/>
    </source>
</evidence>
<keyword evidence="3 6" id="KW-0812">Transmembrane</keyword>
<organism evidence="7 8">
    <name type="scientific">Mesomycoplasma hyorhinis SK76</name>
    <dbReference type="NCBI Taxonomy" id="1118964"/>
    <lineage>
        <taxon>Bacteria</taxon>
        <taxon>Bacillati</taxon>
        <taxon>Mycoplasmatota</taxon>
        <taxon>Mycoplasmoidales</taxon>
        <taxon>Metamycoplasmataceae</taxon>
        <taxon>Mesomycoplasma</taxon>
    </lineage>
</organism>
<name>A0AAI8FDQ7_MESHY</name>
<accession>A0AAI8FDQ7</accession>
<feature type="transmembrane region" description="Helical" evidence="6">
    <location>
        <begin position="141"/>
        <end position="161"/>
    </location>
</feature>
<feature type="transmembrane region" description="Helical" evidence="6">
    <location>
        <begin position="258"/>
        <end position="280"/>
    </location>
</feature>
<protein>
    <submittedName>
        <fullName evidence="7">Uncharacterized protein</fullName>
    </submittedName>
</protein>
<reference evidence="7 8" key="1">
    <citation type="journal article" date="2013" name="Genome Announc.">
        <title>Complete Genome Sequence of Mycoplasma hyorhinis Strain SK76.</title>
        <authorList>
            <person name="Goodison S."/>
            <person name="Urquidi V."/>
            <person name="Kumar D."/>
            <person name="Reyes L."/>
            <person name="Rosser C.J."/>
        </authorList>
    </citation>
    <scope>NUCLEOTIDE SEQUENCE [LARGE SCALE GENOMIC DNA]</scope>
    <source>
        <strain evidence="7 8">SK76</strain>
    </source>
</reference>
<feature type="transmembrane region" description="Helical" evidence="6">
    <location>
        <begin position="292"/>
        <end position="313"/>
    </location>
</feature>
<evidence type="ECO:0000256" key="3">
    <source>
        <dbReference type="ARBA" id="ARBA00022692"/>
    </source>
</evidence>